<sequence>MRSTYQDELLSKIKIKYGRKSCLLDIPDKPRRRQRLLFVYLPGMIALLPICIALAFLPKLPAPCVTKEMSLWTNTTCIPVDLSTEIRNHRGIGRREDFWGDNLRLSKEP</sequence>
<evidence type="ECO:0000256" key="1">
    <source>
        <dbReference type="SAM" id="Phobius"/>
    </source>
</evidence>
<reference evidence="2" key="1">
    <citation type="submission" date="2020-08" db="EMBL/GenBank/DDBJ databases">
        <title>Multicomponent nature underlies the extraordinary mechanical properties of spider dragline silk.</title>
        <authorList>
            <person name="Kono N."/>
            <person name="Nakamura H."/>
            <person name="Mori M."/>
            <person name="Yoshida Y."/>
            <person name="Ohtoshi R."/>
            <person name="Malay A.D."/>
            <person name="Moran D.A.P."/>
            <person name="Tomita M."/>
            <person name="Numata K."/>
            <person name="Arakawa K."/>
        </authorList>
    </citation>
    <scope>NUCLEOTIDE SEQUENCE</scope>
</reference>
<organism evidence="2 3">
    <name type="scientific">Nephila pilipes</name>
    <name type="common">Giant wood spider</name>
    <name type="synonym">Nephila maculata</name>
    <dbReference type="NCBI Taxonomy" id="299642"/>
    <lineage>
        <taxon>Eukaryota</taxon>
        <taxon>Metazoa</taxon>
        <taxon>Ecdysozoa</taxon>
        <taxon>Arthropoda</taxon>
        <taxon>Chelicerata</taxon>
        <taxon>Arachnida</taxon>
        <taxon>Araneae</taxon>
        <taxon>Araneomorphae</taxon>
        <taxon>Entelegynae</taxon>
        <taxon>Araneoidea</taxon>
        <taxon>Nephilidae</taxon>
        <taxon>Nephila</taxon>
    </lineage>
</organism>
<dbReference type="EMBL" id="BMAW01113653">
    <property type="protein sequence ID" value="GFT58193.1"/>
    <property type="molecule type" value="Genomic_DNA"/>
</dbReference>
<keyword evidence="1" id="KW-0472">Membrane</keyword>
<evidence type="ECO:0000313" key="3">
    <source>
        <dbReference type="Proteomes" id="UP000887013"/>
    </source>
</evidence>
<gene>
    <name evidence="2" type="ORF">NPIL_631731</name>
</gene>
<proteinExistence type="predicted"/>
<comment type="caution">
    <text evidence="2">The sequence shown here is derived from an EMBL/GenBank/DDBJ whole genome shotgun (WGS) entry which is preliminary data.</text>
</comment>
<dbReference type="AlphaFoldDB" id="A0A8X6PAZ5"/>
<keyword evidence="3" id="KW-1185">Reference proteome</keyword>
<accession>A0A8X6PAZ5</accession>
<evidence type="ECO:0000313" key="2">
    <source>
        <dbReference type="EMBL" id="GFT58193.1"/>
    </source>
</evidence>
<keyword evidence="1" id="KW-0812">Transmembrane</keyword>
<keyword evidence="1" id="KW-1133">Transmembrane helix</keyword>
<protein>
    <submittedName>
        <fullName evidence="2">Uncharacterized protein</fullName>
    </submittedName>
</protein>
<dbReference type="Proteomes" id="UP000887013">
    <property type="component" value="Unassembled WGS sequence"/>
</dbReference>
<name>A0A8X6PAZ5_NEPPI</name>
<feature type="transmembrane region" description="Helical" evidence="1">
    <location>
        <begin position="37"/>
        <end position="57"/>
    </location>
</feature>